<keyword evidence="1" id="KW-1003">Cell membrane</keyword>
<evidence type="ECO:0000256" key="1">
    <source>
        <dbReference type="PIRNR" id="PIRNR016789"/>
    </source>
</evidence>
<organism evidence="3 4">
    <name type="scientific">Halioglobus japonicus</name>
    <dbReference type="NCBI Taxonomy" id="930805"/>
    <lineage>
        <taxon>Bacteria</taxon>
        <taxon>Pseudomonadati</taxon>
        <taxon>Pseudomonadota</taxon>
        <taxon>Gammaproteobacteria</taxon>
        <taxon>Cellvibrionales</taxon>
        <taxon>Halieaceae</taxon>
        <taxon>Halioglobus</taxon>
    </lineage>
</organism>
<feature type="transmembrane region" description="Helical" evidence="2">
    <location>
        <begin position="75"/>
        <end position="92"/>
    </location>
</feature>
<protein>
    <recommendedName>
        <fullName evidence="1">Inner membrane protein</fullName>
    </recommendedName>
</protein>
<keyword evidence="2" id="KW-0812">Transmembrane</keyword>
<comment type="subcellular location">
    <subcellularLocation>
        <location evidence="1">Cell inner membrane</location>
        <topology evidence="1">Multi-pass membrane protein</topology>
    </subcellularLocation>
</comment>
<dbReference type="Pfam" id="PF04304">
    <property type="entry name" value="DUF454"/>
    <property type="match status" value="1"/>
</dbReference>
<proteinExistence type="predicted"/>
<keyword evidence="1" id="KW-0997">Cell inner membrane</keyword>
<dbReference type="KEGG" id="hja:BST95_07140"/>
<reference evidence="3 4" key="1">
    <citation type="submission" date="2018-01" db="EMBL/GenBank/DDBJ databases">
        <title>The draft genome sequence of Halioglobus japonicus S1-36.</title>
        <authorList>
            <person name="Du Z.-J."/>
            <person name="Shi M.-J."/>
        </authorList>
    </citation>
    <scope>NUCLEOTIDE SEQUENCE [LARGE SCALE GENOMIC DNA]</scope>
    <source>
        <strain evidence="3 4">S1-36</strain>
    </source>
</reference>
<accession>A0AAP8SN03</accession>
<keyword evidence="2" id="KW-1133">Transmembrane helix</keyword>
<keyword evidence="4" id="KW-1185">Reference proteome</keyword>
<feature type="transmembrane region" description="Helical" evidence="2">
    <location>
        <begin position="98"/>
        <end position="116"/>
    </location>
</feature>
<dbReference type="InterPro" id="IPR007401">
    <property type="entry name" value="DUF454"/>
</dbReference>
<keyword evidence="1 2" id="KW-0472">Membrane</keyword>
<dbReference type="PIRSF" id="PIRSF016789">
    <property type="entry name" value="DUF454"/>
    <property type="match status" value="1"/>
</dbReference>
<dbReference type="EMBL" id="PKUR01000002">
    <property type="protein sequence ID" value="PLW86039.1"/>
    <property type="molecule type" value="Genomic_DNA"/>
</dbReference>
<evidence type="ECO:0000313" key="4">
    <source>
        <dbReference type="Proteomes" id="UP000235162"/>
    </source>
</evidence>
<name>A0AAP8SN03_9GAMM</name>
<dbReference type="GO" id="GO:0005886">
    <property type="term" value="C:plasma membrane"/>
    <property type="evidence" value="ECO:0007669"/>
    <property type="project" value="UniProtKB-SubCell"/>
</dbReference>
<dbReference type="PANTHER" id="PTHR35813">
    <property type="entry name" value="INNER MEMBRANE PROTEIN YBAN"/>
    <property type="match status" value="1"/>
</dbReference>
<dbReference type="Proteomes" id="UP000235162">
    <property type="component" value="Unassembled WGS sequence"/>
</dbReference>
<feature type="transmembrane region" description="Helical" evidence="2">
    <location>
        <begin position="12"/>
        <end position="40"/>
    </location>
</feature>
<gene>
    <name evidence="3" type="ORF">C0029_06185</name>
</gene>
<dbReference type="AlphaFoldDB" id="A0AAP8SN03"/>
<dbReference type="RefSeq" id="WP_084198692.1">
    <property type="nucleotide sequence ID" value="NZ_BMYL01000002.1"/>
</dbReference>
<dbReference type="PANTHER" id="PTHR35813:SF1">
    <property type="entry name" value="INNER MEMBRANE PROTEIN YBAN"/>
    <property type="match status" value="1"/>
</dbReference>
<comment type="caution">
    <text evidence="3">The sequence shown here is derived from an EMBL/GenBank/DDBJ whole genome shotgun (WGS) entry which is preliminary data.</text>
</comment>
<evidence type="ECO:0000313" key="3">
    <source>
        <dbReference type="EMBL" id="PLW86039.1"/>
    </source>
</evidence>
<sequence>MKRQLYKPLGFLFLGLALAGIVLPVLPSTPFVLLAAWFFARSSEKWHQRLMASELFGPMIRNWEEQRCISQRSKAIAILSMLAAGGASIAFAMESTTLRVGTALLMAIGATVVLSLRTCPNCDRITEEA</sequence>
<evidence type="ECO:0000256" key="2">
    <source>
        <dbReference type="SAM" id="Phobius"/>
    </source>
</evidence>